<proteinExistence type="predicted"/>
<organism evidence="1 2">
    <name type="scientific">Entomophthora muscae</name>
    <dbReference type="NCBI Taxonomy" id="34485"/>
    <lineage>
        <taxon>Eukaryota</taxon>
        <taxon>Fungi</taxon>
        <taxon>Fungi incertae sedis</taxon>
        <taxon>Zoopagomycota</taxon>
        <taxon>Entomophthoromycotina</taxon>
        <taxon>Entomophthoromycetes</taxon>
        <taxon>Entomophthorales</taxon>
        <taxon>Entomophthoraceae</taxon>
        <taxon>Entomophthora</taxon>
    </lineage>
</organism>
<comment type="caution">
    <text evidence="1">The sequence shown here is derived from an EMBL/GenBank/DDBJ whole genome shotgun (WGS) entry which is preliminary data.</text>
</comment>
<sequence>MKAANPRPFVCEFCNKGFNRLEHRTRHVRTHTGERPHPCPFSGCGKRFSRSDELTRHVKVHDPKRGAKRQVFHDLKLLSFAIHATSPEPRNSMSPRSLDLPHGLEPRLLHHTPTQHCPTRIWDPLSPPYSHQVRLPALRAILSLPEPQGLVLSPIPLYN</sequence>
<evidence type="ECO:0000313" key="1">
    <source>
        <dbReference type="EMBL" id="KAJ9055868.1"/>
    </source>
</evidence>
<name>A0ACC2S0T5_9FUNG</name>
<gene>
    <name evidence="1" type="ORF">DSO57_1038856</name>
</gene>
<reference evidence="1" key="1">
    <citation type="submission" date="2022-04" db="EMBL/GenBank/DDBJ databases">
        <title>Genome of the entomopathogenic fungus Entomophthora muscae.</title>
        <authorList>
            <person name="Elya C."/>
            <person name="Lovett B.R."/>
            <person name="Lee E."/>
            <person name="Macias A.M."/>
            <person name="Hajek A.E."/>
            <person name="De Bivort B.L."/>
            <person name="Kasson M.T."/>
            <person name="De Fine Licht H.H."/>
            <person name="Stajich J.E."/>
        </authorList>
    </citation>
    <scope>NUCLEOTIDE SEQUENCE</scope>
    <source>
        <strain evidence="1">Berkeley</strain>
    </source>
</reference>
<dbReference type="Proteomes" id="UP001165960">
    <property type="component" value="Unassembled WGS sequence"/>
</dbReference>
<evidence type="ECO:0000313" key="2">
    <source>
        <dbReference type="Proteomes" id="UP001165960"/>
    </source>
</evidence>
<keyword evidence="2" id="KW-1185">Reference proteome</keyword>
<protein>
    <submittedName>
        <fullName evidence="1">Uncharacterized protein</fullName>
    </submittedName>
</protein>
<accession>A0ACC2S0T5</accession>
<dbReference type="EMBL" id="QTSX02006219">
    <property type="protein sequence ID" value="KAJ9055868.1"/>
    <property type="molecule type" value="Genomic_DNA"/>
</dbReference>